<evidence type="ECO:0000256" key="1">
    <source>
        <dbReference type="ARBA" id="ARBA00004123"/>
    </source>
</evidence>
<feature type="domain" description="TdIF1 C-terminal" evidence="5">
    <location>
        <begin position="210"/>
        <end position="307"/>
    </location>
</feature>
<name>A0AAW1CYI6_9HEMI</name>
<dbReference type="PANTHER" id="PTHR23399:SF2">
    <property type="entry name" value="DEOXYNUCLEOTIDYLTRANSFERASE TERMINAL-INTERACTING PROTEIN 1"/>
    <property type="match status" value="1"/>
</dbReference>
<dbReference type="GO" id="GO:0005634">
    <property type="term" value="C:nucleus"/>
    <property type="evidence" value="ECO:0007669"/>
    <property type="project" value="UniProtKB-SubCell"/>
</dbReference>
<keyword evidence="2" id="KW-0238">DNA-binding</keyword>
<protein>
    <recommendedName>
        <fullName evidence="8">Deoxynucleotidyltransferase terminal-interacting protein 1</fullName>
    </recommendedName>
</protein>
<dbReference type="Pfam" id="PF18192">
    <property type="entry name" value="DNTTIP1_dimer"/>
    <property type="match status" value="1"/>
</dbReference>
<evidence type="ECO:0008006" key="8">
    <source>
        <dbReference type="Google" id="ProtNLM"/>
    </source>
</evidence>
<proteinExistence type="predicted"/>
<evidence type="ECO:0000259" key="5">
    <source>
        <dbReference type="Pfam" id="PF21229"/>
    </source>
</evidence>
<evidence type="ECO:0000259" key="4">
    <source>
        <dbReference type="Pfam" id="PF18192"/>
    </source>
</evidence>
<reference evidence="6 7" key="1">
    <citation type="submission" date="2022-12" db="EMBL/GenBank/DDBJ databases">
        <title>Chromosome-level genome assembly of true bugs.</title>
        <authorList>
            <person name="Ma L."/>
            <person name="Li H."/>
        </authorList>
    </citation>
    <scope>NUCLEOTIDE SEQUENCE [LARGE SCALE GENOMIC DNA]</scope>
    <source>
        <strain evidence="6">Lab_2022b</strain>
    </source>
</reference>
<dbReference type="InterPro" id="IPR041384">
    <property type="entry name" value="DNTTIP1_dimer"/>
</dbReference>
<dbReference type="InterPro" id="IPR049121">
    <property type="entry name" value="TdIF1_C"/>
</dbReference>
<sequence>MVASQNIFIGNTESQNSASSRYAKKMDVTAIENKKEVTLVHWKNTFNLRPLTLAALSTGKNIGRNAQHPLSKMRCRSITSAAKSLDILRQNLQATINKEIDLVIRKYLEKFFQPAVKNIRENLGPGSVSDELIREVCRAMLEEAKQMYCTGISVSLHKNSTTPTTNLPPEQIFNARKRKVPEPEKTIVSSQRKRTYPPLIKWDPARVTKDTQFILSTSASKALGLGAIRGRLSMKHPEIVKYMVDQDDREWLSTARVPGLIQGTPNISLMFLDDIVQIVCCDEYRNNPQVCLNELKGFGIPDFIQRKVRAYMTLMRSKYLTTSSDSCEIQMSVGVGVECVSSSLTPLSLIDTGLIELDSPFLSLTSTAEEEE</sequence>
<gene>
    <name evidence="6" type="ORF">O3M35_009952</name>
</gene>
<evidence type="ECO:0000313" key="7">
    <source>
        <dbReference type="Proteomes" id="UP001461498"/>
    </source>
</evidence>
<accession>A0AAW1CYI6</accession>
<dbReference type="AlphaFoldDB" id="A0AAW1CYI6"/>
<organism evidence="6 7">
    <name type="scientific">Rhynocoris fuscipes</name>
    <dbReference type="NCBI Taxonomy" id="488301"/>
    <lineage>
        <taxon>Eukaryota</taxon>
        <taxon>Metazoa</taxon>
        <taxon>Ecdysozoa</taxon>
        <taxon>Arthropoda</taxon>
        <taxon>Hexapoda</taxon>
        <taxon>Insecta</taxon>
        <taxon>Pterygota</taxon>
        <taxon>Neoptera</taxon>
        <taxon>Paraneoptera</taxon>
        <taxon>Hemiptera</taxon>
        <taxon>Heteroptera</taxon>
        <taxon>Panheteroptera</taxon>
        <taxon>Cimicomorpha</taxon>
        <taxon>Reduviidae</taxon>
        <taxon>Harpactorinae</taxon>
        <taxon>Harpactorini</taxon>
        <taxon>Rhynocoris</taxon>
    </lineage>
</organism>
<feature type="domain" description="DNTTIP1 dimerisation" evidence="4">
    <location>
        <begin position="83"/>
        <end position="150"/>
    </location>
</feature>
<dbReference type="Proteomes" id="UP001461498">
    <property type="component" value="Unassembled WGS sequence"/>
</dbReference>
<dbReference type="GO" id="GO:0003677">
    <property type="term" value="F:DNA binding"/>
    <property type="evidence" value="ECO:0007669"/>
    <property type="project" value="UniProtKB-KW"/>
</dbReference>
<dbReference type="Pfam" id="PF21229">
    <property type="entry name" value="TdIF1_2nd"/>
    <property type="match status" value="1"/>
</dbReference>
<comment type="caution">
    <text evidence="6">The sequence shown here is derived from an EMBL/GenBank/DDBJ whole genome shotgun (WGS) entry which is preliminary data.</text>
</comment>
<keyword evidence="3" id="KW-0539">Nucleus</keyword>
<comment type="subcellular location">
    <subcellularLocation>
        <location evidence="1">Nucleus</location>
    </subcellularLocation>
</comment>
<dbReference type="EMBL" id="JAPXFL010000007">
    <property type="protein sequence ID" value="KAK9503391.1"/>
    <property type="molecule type" value="Genomic_DNA"/>
</dbReference>
<evidence type="ECO:0000256" key="3">
    <source>
        <dbReference type="ARBA" id="ARBA00023242"/>
    </source>
</evidence>
<dbReference type="EMBL" id="JAPXFL010000007">
    <property type="protein sequence ID" value="KAK9503392.1"/>
    <property type="molecule type" value="Genomic_DNA"/>
</dbReference>
<evidence type="ECO:0000256" key="2">
    <source>
        <dbReference type="ARBA" id="ARBA00023125"/>
    </source>
</evidence>
<keyword evidence="7" id="KW-1185">Reference proteome</keyword>
<evidence type="ECO:0000313" key="6">
    <source>
        <dbReference type="EMBL" id="KAK9503392.1"/>
    </source>
</evidence>
<dbReference type="GO" id="GO:0031491">
    <property type="term" value="F:nucleosome binding"/>
    <property type="evidence" value="ECO:0007669"/>
    <property type="project" value="TreeGrafter"/>
</dbReference>
<dbReference type="InterPro" id="IPR026064">
    <property type="entry name" value="TdIF1"/>
</dbReference>
<dbReference type="PANTHER" id="PTHR23399">
    <property type="entry name" value="DEOXYNUCLEOTIDYLTRANSFERASE TERMINAL-INTERACTING PROTEIN 1"/>
    <property type="match status" value="1"/>
</dbReference>